<dbReference type="GO" id="GO:0016757">
    <property type="term" value="F:glycosyltransferase activity"/>
    <property type="evidence" value="ECO:0007669"/>
    <property type="project" value="UniProtKB-KW"/>
</dbReference>
<dbReference type="AlphaFoldDB" id="A0A8J3MMR5"/>
<keyword evidence="4" id="KW-1185">Reference proteome</keyword>
<evidence type="ECO:0000313" key="4">
    <source>
        <dbReference type="Proteomes" id="UP000612362"/>
    </source>
</evidence>
<dbReference type="Proteomes" id="UP000612362">
    <property type="component" value="Unassembled WGS sequence"/>
</dbReference>
<evidence type="ECO:0000256" key="1">
    <source>
        <dbReference type="ARBA" id="ARBA00022676"/>
    </source>
</evidence>
<dbReference type="Gene3D" id="3.40.50.11930">
    <property type="match status" value="1"/>
</dbReference>
<protein>
    <recommendedName>
        <fullName evidence="5">Glycosyl transferase family 1 domain-containing protein</fullName>
    </recommendedName>
</protein>
<proteinExistence type="predicted"/>
<comment type="caution">
    <text evidence="3">The sequence shown here is derived from an EMBL/GenBank/DDBJ whole genome shotgun (WGS) entry which is preliminary data.</text>
</comment>
<dbReference type="RefSeq" id="WP_220191529.1">
    <property type="nucleotide sequence ID" value="NZ_BNJF01000001.1"/>
</dbReference>
<evidence type="ECO:0008006" key="5">
    <source>
        <dbReference type="Google" id="ProtNLM"/>
    </source>
</evidence>
<gene>
    <name evidence="3" type="ORF">KSX_00850</name>
</gene>
<keyword evidence="2" id="KW-0808">Transferase</keyword>
<dbReference type="PANTHER" id="PTHR12526">
    <property type="entry name" value="GLYCOSYLTRANSFERASE"/>
    <property type="match status" value="1"/>
</dbReference>
<evidence type="ECO:0000256" key="2">
    <source>
        <dbReference type="ARBA" id="ARBA00022679"/>
    </source>
</evidence>
<dbReference type="Pfam" id="PF13692">
    <property type="entry name" value="Glyco_trans_1_4"/>
    <property type="match status" value="1"/>
</dbReference>
<name>A0A8J3MMR5_9CHLR</name>
<evidence type="ECO:0000313" key="3">
    <source>
        <dbReference type="EMBL" id="GHO41922.1"/>
    </source>
</evidence>
<sequence length="410" mass="46847">MSIKPRLLILGHGISSTGYGRVLSSICNRLTQKYTIFQIDLTGKGTEYDHSNWTMVPAQGVINALAKQQLNTLIEQFQPQLLFLCHDPWLYQFHHQELTAHRDTLKTIFYCPIEGPFRSPEQVASLVDLDALVLYTNYGRRLLLDAFAQLPQRNAPLPSIAVLPHGIDTELFFPLQPCTSWEERQRSLRQARQILFPHCPELQDACIFLNANYHRPRKRLDLTLRAFAEFTHATPGNIWLYLHVGEQEQKLLDLASYLGIRDRVLYTGLFADQRAVDDCMLNIIYNACDIGINTATSEGWGLVAFEHAATGAAQIVPAHSACQELWRDHGLLVPLQTRQPPHYSPEELQVGEIDISELASIFARLYHDRALRLHYSQQAYAHATASKFRWDTVAAHWDQLFQHQLQCVTK</sequence>
<dbReference type="SUPFAM" id="SSF53756">
    <property type="entry name" value="UDP-Glycosyltransferase/glycogen phosphorylase"/>
    <property type="match status" value="1"/>
</dbReference>
<keyword evidence="1" id="KW-0328">Glycosyltransferase</keyword>
<organism evidence="3 4">
    <name type="scientific">Ktedonospora formicarum</name>
    <dbReference type="NCBI Taxonomy" id="2778364"/>
    <lineage>
        <taxon>Bacteria</taxon>
        <taxon>Bacillati</taxon>
        <taxon>Chloroflexota</taxon>
        <taxon>Ktedonobacteria</taxon>
        <taxon>Ktedonobacterales</taxon>
        <taxon>Ktedonobacteraceae</taxon>
        <taxon>Ktedonospora</taxon>
    </lineage>
</organism>
<dbReference type="PANTHER" id="PTHR12526:SF510">
    <property type="entry name" value="D-INOSITOL 3-PHOSPHATE GLYCOSYLTRANSFERASE"/>
    <property type="match status" value="1"/>
</dbReference>
<dbReference type="CDD" id="cd03801">
    <property type="entry name" value="GT4_PimA-like"/>
    <property type="match status" value="1"/>
</dbReference>
<dbReference type="EMBL" id="BNJF01000001">
    <property type="protein sequence ID" value="GHO41922.1"/>
    <property type="molecule type" value="Genomic_DNA"/>
</dbReference>
<dbReference type="Gene3D" id="3.40.50.2000">
    <property type="entry name" value="Glycogen Phosphorylase B"/>
    <property type="match status" value="1"/>
</dbReference>
<accession>A0A8J3MMR5</accession>
<reference evidence="3" key="1">
    <citation type="submission" date="2020-10" db="EMBL/GenBank/DDBJ databases">
        <title>Taxonomic study of unclassified bacteria belonging to the class Ktedonobacteria.</title>
        <authorList>
            <person name="Yabe S."/>
            <person name="Wang C.M."/>
            <person name="Zheng Y."/>
            <person name="Sakai Y."/>
            <person name="Cavaletti L."/>
            <person name="Monciardini P."/>
            <person name="Donadio S."/>
        </authorList>
    </citation>
    <scope>NUCLEOTIDE SEQUENCE</scope>
    <source>
        <strain evidence="3">SOSP1-1</strain>
    </source>
</reference>